<dbReference type="EMBL" id="FWFD01000018">
    <property type="protein sequence ID" value="SLM86990.1"/>
    <property type="molecule type" value="Genomic_DNA"/>
</dbReference>
<proteinExistence type="predicted"/>
<dbReference type="Proteomes" id="UP000195918">
    <property type="component" value="Unassembled WGS sequence"/>
</dbReference>
<sequence length="85" mass="8885">MNERTKKLMDDLVRECQREGASCVVGVISGNSPVEIVTGGNGLDVAMILQIGMNSIVEATGISSEVIGNLISNGINSEGVLAYDM</sequence>
<evidence type="ECO:0000313" key="2">
    <source>
        <dbReference type="Proteomes" id="UP000195918"/>
    </source>
</evidence>
<reference evidence="2" key="1">
    <citation type="submission" date="2017-02" db="EMBL/GenBank/DDBJ databases">
        <authorList>
            <person name="Dridi B."/>
        </authorList>
    </citation>
    <scope>NUCLEOTIDE SEQUENCE [LARGE SCALE GENOMIC DNA]</scope>
    <source>
        <strain evidence="2">bH819</strain>
    </source>
</reference>
<dbReference type="AlphaFoldDB" id="A0A1X6WRS3"/>
<dbReference type="RefSeq" id="WP_086952619.1">
    <property type="nucleotide sequence ID" value="NZ_FWFD01000018.1"/>
</dbReference>
<evidence type="ECO:0000313" key="1">
    <source>
        <dbReference type="EMBL" id="SLM86990.1"/>
    </source>
</evidence>
<name>A0A1X6WRS3_9ENTE</name>
<gene>
    <name evidence="1" type="ORF">FM121_12910</name>
</gene>
<organism evidence="1 2">
    <name type="scientific">Vagococcus fluvialis bH819</name>
    <dbReference type="NCBI Taxonomy" id="1255619"/>
    <lineage>
        <taxon>Bacteria</taxon>
        <taxon>Bacillati</taxon>
        <taxon>Bacillota</taxon>
        <taxon>Bacilli</taxon>
        <taxon>Lactobacillales</taxon>
        <taxon>Enterococcaceae</taxon>
        <taxon>Vagococcus</taxon>
    </lineage>
</organism>
<keyword evidence="2" id="KW-1185">Reference proteome</keyword>
<protein>
    <submittedName>
        <fullName evidence="1">Uncharacterized protein</fullName>
    </submittedName>
</protein>
<accession>A0A1X6WRS3</accession>